<dbReference type="InterPro" id="IPR000719">
    <property type="entry name" value="Prot_kinase_dom"/>
</dbReference>
<keyword evidence="8" id="KW-0723">Serine/threonine-protein kinase</keyword>
<feature type="region of interest" description="Disordered" evidence="6">
    <location>
        <begin position="448"/>
        <end position="501"/>
    </location>
</feature>
<evidence type="ECO:0000256" key="2">
    <source>
        <dbReference type="ARBA" id="ARBA00022741"/>
    </source>
</evidence>
<dbReference type="InterPro" id="IPR008266">
    <property type="entry name" value="Tyr_kinase_AS"/>
</dbReference>
<dbReference type="PROSITE" id="PS00107">
    <property type="entry name" value="PROTEIN_KINASE_ATP"/>
    <property type="match status" value="1"/>
</dbReference>
<dbReference type="Gene3D" id="3.30.200.20">
    <property type="entry name" value="Phosphorylase Kinase, domain 1"/>
    <property type="match status" value="1"/>
</dbReference>
<dbReference type="PANTHER" id="PTHR43289:SF6">
    <property type="entry name" value="SERINE_THREONINE-PROTEIN KINASE NEKL-3"/>
    <property type="match status" value="1"/>
</dbReference>
<keyword evidence="9" id="KW-1185">Reference proteome</keyword>
<dbReference type="PROSITE" id="PS00109">
    <property type="entry name" value="PROTEIN_KINASE_TYR"/>
    <property type="match status" value="1"/>
</dbReference>
<dbReference type="InterPro" id="IPR011009">
    <property type="entry name" value="Kinase-like_dom_sf"/>
</dbReference>
<dbReference type="EMBL" id="CP011125">
    <property type="protein sequence ID" value="AKF06148.1"/>
    <property type="molecule type" value="Genomic_DNA"/>
</dbReference>
<dbReference type="STRING" id="927083.DB32_003297"/>
<dbReference type="GO" id="GO:0005524">
    <property type="term" value="F:ATP binding"/>
    <property type="evidence" value="ECO:0007669"/>
    <property type="project" value="UniProtKB-UniRule"/>
</dbReference>
<feature type="binding site" evidence="5">
    <location>
        <position position="40"/>
    </location>
    <ligand>
        <name>ATP</name>
        <dbReference type="ChEBI" id="CHEBI:30616"/>
    </ligand>
</feature>
<evidence type="ECO:0000256" key="3">
    <source>
        <dbReference type="ARBA" id="ARBA00022777"/>
    </source>
</evidence>
<evidence type="ECO:0000256" key="1">
    <source>
        <dbReference type="ARBA" id="ARBA00022679"/>
    </source>
</evidence>
<evidence type="ECO:0000259" key="7">
    <source>
        <dbReference type="PROSITE" id="PS50011"/>
    </source>
</evidence>
<keyword evidence="4 5" id="KW-0067">ATP-binding</keyword>
<dbReference type="AlphaFoldDB" id="A0A0F6W324"/>
<dbReference type="PANTHER" id="PTHR43289">
    <property type="entry name" value="MITOGEN-ACTIVATED PROTEIN KINASE KINASE KINASE 20-RELATED"/>
    <property type="match status" value="1"/>
</dbReference>
<dbReference type="SUPFAM" id="SSF56112">
    <property type="entry name" value="Protein kinase-like (PK-like)"/>
    <property type="match status" value="1"/>
</dbReference>
<keyword evidence="1" id="KW-0808">Transferase</keyword>
<proteinExistence type="predicted"/>
<evidence type="ECO:0000256" key="6">
    <source>
        <dbReference type="SAM" id="MobiDB-lite"/>
    </source>
</evidence>
<protein>
    <submittedName>
        <fullName evidence="8">Serine/threonine protein kinase</fullName>
    </submittedName>
</protein>
<dbReference type="Proteomes" id="UP000034883">
    <property type="component" value="Chromosome"/>
</dbReference>
<dbReference type="Pfam" id="PF00069">
    <property type="entry name" value="Pkinase"/>
    <property type="match status" value="1"/>
</dbReference>
<organism evidence="8 9">
    <name type="scientific">Sandaracinus amylolyticus</name>
    <dbReference type="NCBI Taxonomy" id="927083"/>
    <lineage>
        <taxon>Bacteria</taxon>
        <taxon>Pseudomonadati</taxon>
        <taxon>Myxococcota</taxon>
        <taxon>Polyangia</taxon>
        <taxon>Polyangiales</taxon>
        <taxon>Sandaracinaceae</taxon>
        <taxon>Sandaracinus</taxon>
    </lineage>
</organism>
<dbReference type="PROSITE" id="PS50011">
    <property type="entry name" value="PROTEIN_KINASE_DOM"/>
    <property type="match status" value="1"/>
</dbReference>
<dbReference type="GO" id="GO:0004674">
    <property type="term" value="F:protein serine/threonine kinase activity"/>
    <property type="evidence" value="ECO:0007669"/>
    <property type="project" value="UniProtKB-KW"/>
</dbReference>
<dbReference type="CDD" id="cd14014">
    <property type="entry name" value="STKc_PknB_like"/>
    <property type="match status" value="1"/>
</dbReference>
<name>A0A0F6W324_9BACT</name>
<gene>
    <name evidence="8" type="ORF">DB32_003297</name>
</gene>
<keyword evidence="3 8" id="KW-0418">Kinase</keyword>
<accession>A0A0F6W324</accession>
<dbReference type="Gene3D" id="1.10.510.10">
    <property type="entry name" value="Transferase(Phosphotransferase) domain 1"/>
    <property type="match status" value="1"/>
</dbReference>
<evidence type="ECO:0000313" key="8">
    <source>
        <dbReference type="EMBL" id="AKF06148.1"/>
    </source>
</evidence>
<dbReference type="InterPro" id="IPR017441">
    <property type="entry name" value="Protein_kinase_ATP_BS"/>
</dbReference>
<dbReference type="KEGG" id="samy:DB32_003297"/>
<feature type="domain" description="Protein kinase" evidence="7">
    <location>
        <begin position="8"/>
        <end position="290"/>
    </location>
</feature>
<reference evidence="8 9" key="1">
    <citation type="submission" date="2015-03" db="EMBL/GenBank/DDBJ databases">
        <title>Genome assembly of Sandaracinus amylolyticus DSM 53668.</title>
        <authorList>
            <person name="Sharma G."/>
            <person name="Subramanian S."/>
        </authorList>
    </citation>
    <scope>NUCLEOTIDE SEQUENCE [LARGE SCALE GENOMIC DNA]</scope>
    <source>
        <strain evidence="8 9">DSM 53668</strain>
    </source>
</reference>
<evidence type="ECO:0000256" key="5">
    <source>
        <dbReference type="PROSITE-ProRule" id="PRU10141"/>
    </source>
</evidence>
<sequence>MSVRSDRYVLLERIGVGGMAEVFRASVRGAEGFERPIAIKRILPELSQDADFVRMFVDEAKIAVQLQHPNIVQIFDLGREGGEYFIAMELVHGKDLRAIQVRARQAGAKLPLAVSLHIVMKVCEALHHAHCAVSHHGRPLCVVHRDVTPQNVLLSYDGEVKVTDFGLAKAVGRATETRAGVVKGKLAYMAPESFTGLGVDHRSDVFGAGILLWEMLSGRRLFVGANDMETVEKARLAIVPSLRMIDPSIPPEVERIVRTALARDREHRYPTAEAFHEELEAFAYGNQEFLTTASLASWLREWFPPPPPAIVPPRGRDVATREIRLDEVGAPSRERAPETIPPDALFDDDSDEVQAIGDEDMREMLDTMPPVDALDDAPRIVPDAFDDTTGRAAPRADAFDDVTGRLVPTFPDAFDDTTGKMMPAIADALVTEMRYDRELVQTVPHARITTTRDGERRAPQVPTDLGATPLDPAPAAPAGPGTHALSWDDDEDKTVVGPRDE</sequence>
<evidence type="ECO:0000313" key="9">
    <source>
        <dbReference type="Proteomes" id="UP000034883"/>
    </source>
</evidence>
<evidence type="ECO:0000256" key="4">
    <source>
        <dbReference type="ARBA" id="ARBA00022840"/>
    </source>
</evidence>
<keyword evidence="2 5" id="KW-0547">Nucleotide-binding</keyword>